<keyword evidence="1" id="KW-0812">Transmembrane</keyword>
<proteinExistence type="predicted"/>
<accession>A0A0K2UL78</accession>
<dbReference type="AlphaFoldDB" id="A0A0K2UL78"/>
<evidence type="ECO:0000313" key="2">
    <source>
        <dbReference type="EMBL" id="CDW38426.1"/>
    </source>
</evidence>
<dbReference type="EMBL" id="HACA01021065">
    <property type="protein sequence ID" value="CDW38426.1"/>
    <property type="molecule type" value="Transcribed_RNA"/>
</dbReference>
<organism evidence="2">
    <name type="scientific">Lepeophtheirus salmonis</name>
    <name type="common">Salmon louse</name>
    <name type="synonym">Caligus salmonis</name>
    <dbReference type="NCBI Taxonomy" id="72036"/>
    <lineage>
        <taxon>Eukaryota</taxon>
        <taxon>Metazoa</taxon>
        <taxon>Ecdysozoa</taxon>
        <taxon>Arthropoda</taxon>
        <taxon>Crustacea</taxon>
        <taxon>Multicrustacea</taxon>
        <taxon>Hexanauplia</taxon>
        <taxon>Copepoda</taxon>
        <taxon>Siphonostomatoida</taxon>
        <taxon>Caligidae</taxon>
        <taxon>Lepeophtheirus</taxon>
    </lineage>
</organism>
<keyword evidence="1" id="KW-1133">Transmembrane helix</keyword>
<reference evidence="2" key="1">
    <citation type="submission" date="2014-05" db="EMBL/GenBank/DDBJ databases">
        <authorList>
            <person name="Chronopoulou M."/>
        </authorList>
    </citation>
    <scope>NUCLEOTIDE SEQUENCE</scope>
    <source>
        <tissue evidence="2">Whole organism</tissue>
    </source>
</reference>
<sequence length="46" mass="5352">MPYVFCSQLSIPSSPLICHGYFITYNFLLIPCCLYNIYILSILLFL</sequence>
<keyword evidence="1" id="KW-0472">Membrane</keyword>
<name>A0A0K2UL78_LEPSM</name>
<feature type="transmembrane region" description="Helical" evidence="1">
    <location>
        <begin position="20"/>
        <end position="45"/>
    </location>
</feature>
<evidence type="ECO:0000256" key="1">
    <source>
        <dbReference type="SAM" id="Phobius"/>
    </source>
</evidence>
<protein>
    <submittedName>
        <fullName evidence="2">Uncharacterized protein</fullName>
    </submittedName>
</protein>